<dbReference type="GO" id="GO:0043409">
    <property type="term" value="P:negative regulation of MAPK cascade"/>
    <property type="evidence" value="ECO:0007669"/>
    <property type="project" value="TreeGrafter"/>
</dbReference>
<evidence type="ECO:0000313" key="3">
    <source>
        <dbReference type="Proteomes" id="UP000694387"/>
    </source>
</evidence>
<dbReference type="PANTHER" id="PTHR11202">
    <property type="entry name" value="SPROUTY-RELATED, EVH1 DOMAIN-CONTAINING PROTEIN FAMILY MEMBER"/>
    <property type="match status" value="1"/>
</dbReference>
<dbReference type="PROSITE" id="PS50229">
    <property type="entry name" value="WH1"/>
    <property type="match status" value="1"/>
</dbReference>
<evidence type="ECO:0000259" key="1">
    <source>
        <dbReference type="PROSITE" id="PS50229"/>
    </source>
</evidence>
<dbReference type="GeneTree" id="ENSGT00940000161445"/>
<dbReference type="GO" id="GO:0019901">
    <property type="term" value="F:protein kinase binding"/>
    <property type="evidence" value="ECO:0007669"/>
    <property type="project" value="TreeGrafter"/>
</dbReference>
<proteinExistence type="predicted"/>
<dbReference type="Proteomes" id="UP000694387">
    <property type="component" value="Chromosome 26"/>
</dbReference>
<gene>
    <name evidence="2" type="primary">SPRED3</name>
</gene>
<dbReference type="SMART" id="SM00461">
    <property type="entry name" value="WH1"/>
    <property type="match status" value="1"/>
</dbReference>
<dbReference type="AlphaFoldDB" id="A0A9L0IZG2"/>
<reference evidence="2" key="2">
    <citation type="submission" date="2025-08" db="UniProtKB">
        <authorList>
            <consortium name="Ensembl"/>
        </authorList>
    </citation>
    <scope>IDENTIFICATION</scope>
</reference>
<accession>A0A9L0IZG2</accession>
<protein>
    <submittedName>
        <fullName evidence="2">Sprouty related EVH1 domain containing 3</fullName>
    </submittedName>
</protein>
<name>A0A9L0IZG2_EQUAS</name>
<feature type="domain" description="WH1" evidence="1">
    <location>
        <begin position="1"/>
        <end position="82"/>
    </location>
</feature>
<keyword evidence="3" id="KW-1185">Reference proteome</keyword>
<dbReference type="SUPFAM" id="SSF50729">
    <property type="entry name" value="PH domain-like"/>
    <property type="match status" value="1"/>
</dbReference>
<dbReference type="FunFam" id="2.30.29.30:FF:000443">
    <property type="entry name" value="Sprouty related EVH1 domain containing 3"/>
    <property type="match status" value="1"/>
</dbReference>
<sequence length="154" mass="16337">MVRVRAVVMARDDSSGGWLPVGGGGLSQTTLECTLRPGLVYNKVNPIFHHWSLGDCKFGLTFQSPAEADEFQNSLLAALAALGRGSLTPSSSSSSSSPSQDTAETPCPLTAISLICFPSRHSSYVSVYCPSPLLECQLQEGKALLWLSRCISSA</sequence>
<dbReference type="Gene3D" id="2.30.29.30">
    <property type="entry name" value="Pleckstrin-homology domain (PH domain)/Phosphotyrosine-binding domain (PTB)"/>
    <property type="match status" value="2"/>
</dbReference>
<dbReference type="PANTHER" id="PTHR11202:SF19">
    <property type="entry name" value="SPROUTY-RELATED, EVH1 DOMAIN-CONTAINING PROTEIN 3"/>
    <property type="match status" value="1"/>
</dbReference>
<dbReference type="Ensembl" id="ENSEAST00005038413.1">
    <property type="protein sequence ID" value="ENSEASP00005042455.1"/>
    <property type="gene ID" value="ENSEASG00005026357.1"/>
</dbReference>
<dbReference type="Pfam" id="PF00568">
    <property type="entry name" value="WH1"/>
    <property type="match status" value="1"/>
</dbReference>
<evidence type="ECO:0000313" key="2">
    <source>
        <dbReference type="Ensembl" id="ENSEASP00005042455.1"/>
    </source>
</evidence>
<dbReference type="InterPro" id="IPR011993">
    <property type="entry name" value="PH-like_dom_sf"/>
</dbReference>
<organism evidence="2 3">
    <name type="scientific">Equus asinus</name>
    <name type="common">Donkey</name>
    <name type="synonym">Equus africanus asinus</name>
    <dbReference type="NCBI Taxonomy" id="9793"/>
    <lineage>
        <taxon>Eukaryota</taxon>
        <taxon>Metazoa</taxon>
        <taxon>Chordata</taxon>
        <taxon>Craniata</taxon>
        <taxon>Vertebrata</taxon>
        <taxon>Euteleostomi</taxon>
        <taxon>Mammalia</taxon>
        <taxon>Eutheria</taxon>
        <taxon>Laurasiatheria</taxon>
        <taxon>Perissodactyla</taxon>
        <taxon>Equidae</taxon>
        <taxon>Equus</taxon>
    </lineage>
</organism>
<reference evidence="2" key="3">
    <citation type="submission" date="2025-09" db="UniProtKB">
        <authorList>
            <consortium name="Ensembl"/>
        </authorList>
    </citation>
    <scope>IDENTIFICATION</scope>
</reference>
<reference evidence="2 3" key="1">
    <citation type="journal article" date="2020" name="Nat. Commun.">
        <title>Donkey genomes provide new insights into domestication and selection for coat color.</title>
        <authorList>
            <person name="Wang"/>
            <person name="C."/>
            <person name="Li"/>
            <person name="H."/>
            <person name="Guo"/>
            <person name="Y."/>
            <person name="Huang"/>
            <person name="J."/>
            <person name="Sun"/>
            <person name="Y."/>
            <person name="Min"/>
            <person name="J."/>
            <person name="Wang"/>
            <person name="J."/>
            <person name="Fang"/>
            <person name="X."/>
            <person name="Zhao"/>
            <person name="Z."/>
            <person name="Wang"/>
            <person name="S."/>
            <person name="Zhang"/>
            <person name="Y."/>
            <person name="Liu"/>
            <person name="Q."/>
            <person name="Jiang"/>
            <person name="Q."/>
            <person name="Wang"/>
            <person name="X."/>
            <person name="Guo"/>
            <person name="Y."/>
            <person name="Yang"/>
            <person name="C."/>
            <person name="Wang"/>
            <person name="Y."/>
            <person name="Tian"/>
            <person name="F."/>
            <person name="Zhuang"/>
            <person name="G."/>
            <person name="Fan"/>
            <person name="Y."/>
            <person name="Gao"/>
            <person name="Q."/>
            <person name="Li"/>
            <person name="Y."/>
            <person name="Ju"/>
            <person name="Z."/>
            <person name="Li"/>
            <person name="J."/>
            <person name="Li"/>
            <person name="R."/>
            <person name="Hou"/>
            <person name="M."/>
            <person name="Yang"/>
            <person name="G."/>
            <person name="Liu"/>
            <person name="G."/>
            <person name="Liu"/>
            <person name="W."/>
            <person name="Guo"/>
            <person name="J."/>
            <person name="Pan"/>
            <person name="S."/>
            <person name="Fan"/>
            <person name="G."/>
            <person name="Zhang"/>
            <person name="W."/>
            <person name="Zhang"/>
            <person name="R."/>
            <person name="Yu"/>
            <person name="J."/>
            <person name="Zhang"/>
            <person name="X."/>
            <person name="Yin"/>
            <person name="Q."/>
            <person name="Ji"/>
            <person name="C."/>
            <person name="Jin"/>
            <person name="Y."/>
            <person name="Yue"/>
            <person name="G."/>
            <person name="Liu"/>
            <person name="M."/>
            <person name="Xu"/>
            <person name="J."/>
            <person name="Liu"/>
            <person name="S."/>
            <person name="Jordana"/>
            <person name="J."/>
            <person name="Noce"/>
            <person name="A."/>
            <person name="Amills"/>
            <person name="M."/>
            <person name="Wu"/>
            <person name="D.D."/>
            <person name="Li"/>
            <person name="S."/>
            <person name="Zhou"/>
            <person name="X. and Zhong"/>
            <person name="J."/>
        </authorList>
    </citation>
    <scope>NUCLEOTIDE SEQUENCE [LARGE SCALE GENOMIC DNA]</scope>
</reference>
<dbReference type="InterPro" id="IPR000697">
    <property type="entry name" value="WH1/EVH1_dom"/>
</dbReference>